<name>A0ABM3GM21_NEOLC</name>
<dbReference type="Pfam" id="PF00858">
    <property type="entry name" value="ASC"/>
    <property type="match status" value="1"/>
</dbReference>
<evidence type="ECO:0000256" key="11">
    <source>
        <dbReference type="ARBA" id="ARBA00023303"/>
    </source>
</evidence>
<dbReference type="Proteomes" id="UP000829291">
    <property type="component" value="Chromosome 7"/>
</dbReference>
<keyword evidence="10 12" id="KW-0739">Sodium transport</keyword>
<evidence type="ECO:0000256" key="8">
    <source>
        <dbReference type="ARBA" id="ARBA00023065"/>
    </source>
</evidence>
<evidence type="ECO:0000256" key="4">
    <source>
        <dbReference type="ARBA" id="ARBA00022461"/>
    </source>
</evidence>
<evidence type="ECO:0000313" key="15">
    <source>
        <dbReference type="RefSeq" id="XP_046601314.1"/>
    </source>
</evidence>
<keyword evidence="8 12" id="KW-0406">Ion transport</keyword>
<keyword evidence="9 13" id="KW-0472">Membrane</keyword>
<reference evidence="15" key="1">
    <citation type="submission" date="2025-08" db="UniProtKB">
        <authorList>
            <consortium name="RefSeq"/>
        </authorList>
    </citation>
    <scope>IDENTIFICATION</scope>
    <source>
        <tissue evidence="15">Thorax and Abdomen</tissue>
    </source>
</reference>
<feature type="transmembrane region" description="Helical" evidence="13">
    <location>
        <begin position="419"/>
        <end position="441"/>
    </location>
</feature>
<evidence type="ECO:0000256" key="13">
    <source>
        <dbReference type="SAM" id="Phobius"/>
    </source>
</evidence>
<evidence type="ECO:0000256" key="2">
    <source>
        <dbReference type="ARBA" id="ARBA00007193"/>
    </source>
</evidence>
<dbReference type="Gene3D" id="1.10.287.770">
    <property type="entry name" value="YojJ-like"/>
    <property type="match status" value="1"/>
</dbReference>
<organism evidence="14 15">
    <name type="scientific">Neodiprion lecontei</name>
    <name type="common">Redheaded pine sawfly</name>
    <dbReference type="NCBI Taxonomy" id="441921"/>
    <lineage>
        <taxon>Eukaryota</taxon>
        <taxon>Metazoa</taxon>
        <taxon>Ecdysozoa</taxon>
        <taxon>Arthropoda</taxon>
        <taxon>Hexapoda</taxon>
        <taxon>Insecta</taxon>
        <taxon>Pterygota</taxon>
        <taxon>Neoptera</taxon>
        <taxon>Endopterygota</taxon>
        <taxon>Hymenoptera</taxon>
        <taxon>Tenthredinoidea</taxon>
        <taxon>Diprionidae</taxon>
        <taxon>Diprioninae</taxon>
        <taxon>Neodiprion</taxon>
    </lineage>
</organism>
<keyword evidence="14" id="KW-1185">Reference proteome</keyword>
<comment type="similarity">
    <text evidence="2 12">Belongs to the amiloride-sensitive sodium channel (TC 1.A.6) family.</text>
</comment>
<keyword evidence="5 12" id="KW-0812">Transmembrane</keyword>
<evidence type="ECO:0000256" key="3">
    <source>
        <dbReference type="ARBA" id="ARBA00022448"/>
    </source>
</evidence>
<evidence type="ECO:0000256" key="7">
    <source>
        <dbReference type="ARBA" id="ARBA00023053"/>
    </source>
</evidence>
<feature type="transmembrane region" description="Helical" evidence="13">
    <location>
        <begin position="29"/>
        <end position="47"/>
    </location>
</feature>
<keyword evidence="7" id="KW-0915">Sodium</keyword>
<dbReference type="Gene3D" id="2.60.470.10">
    <property type="entry name" value="Acid-sensing ion channels like domains"/>
    <property type="match status" value="1"/>
</dbReference>
<protein>
    <submittedName>
        <fullName evidence="15">Pickpocket protein 19-like</fullName>
    </submittedName>
</protein>
<accession>A0ABM3GM21</accession>
<dbReference type="PANTHER" id="PTHR11690">
    <property type="entry name" value="AMILORIDE-SENSITIVE SODIUM CHANNEL-RELATED"/>
    <property type="match status" value="1"/>
</dbReference>
<dbReference type="RefSeq" id="XP_046601314.1">
    <property type="nucleotide sequence ID" value="XM_046745358.1"/>
</dbReference>
<evidence type="ECO:0000256" key="6">
    <source>
        <dbReference type="ARBA" id="ARBA00022989"/>
    </source>
</evidence>
<evidence type="ECO:0000256" key="9">
    <source>
        <dbReference type="ARBA" id="ARBA00023136"/>
    </source>
</evidence>
<evidence type="ECO:0000256" key="10">
    <source>
        <dbReference type="ARBA" id="ARBA00023201"/>
    </source>
</evidence>
<evidence type="ECO:0000256" key="5">
    <source>
        <dbReference type="ARBA" id="ARBA00022692"/>
    </source>
</evidence>
<dbReference type="GeneID" id="124295413"/>
<dbReference type="PRINTS" id="PR01078">
    <property type="entry name" value="AMINACHANNEL"/>
</dbReference>
<evidence type="ECO:0000256" key="12">
    <source>
        <dbReference type="RuleBase" id="RU000679"/>
    </source>
</evidence>
<feature type="non-terminal residue" evidence="15">
    <location>
        <position position="1"/>
    </location>
</feature>
<keyword evidence="3 12" id="KW-0813">Transport</keyword>
<keyword evidence="6 13" id="KW-1133">Transmembrane helix</keyword>
<evidence type="ECO:0000256" key="1">
    <source>
        <dbReference type="ARBA" id="ARBA00004141"/>
    </source>
</evidence>
<comment type="subcellular location">
    <subcellularLocation>
        <location evidence="1">Membrane</location>
        <topology evidence="1">Multi-pass membrane protein</topology>
    </subcellularLocation>
</comment>
<dbReference type="InterPro" id="IPR001873">
    <property type="entry name" value="ENaC"/>
</dbReference>
<evidence type="ECO:0000313" key="14">
    <source>
        <dbReference type="Proteomes" id="UP000829291"/>
    </source>
</evidence>
<dbReference type="PANTHER" id="PTHR11690:SF300">
    <property type="entry name" value="PICKPOCKET PROTEIN 19"/>
    <property type="match status" value="1"/>
</dbReference>
<proteinExistence type="inferred from homology"/>
<gene>
    <name evidence="15" type="primary">LOC124295413</name>
</gene>
<keyword evidence="4 12" id="KW-0894">Sodium channel</keyword>
<sequence>NFLNNYCTKSSLHGLRYIVEPGAHWMERLIWTIVFTFFLICTVVVISKLSSRFQTAQTSTVVETTQYPVSELPFPSVTLCPSNRVNWQKALEMEKDIVPVHDLEAIRTYRDLVTRLSTLTFGDFDKLQFLENRSLEVFSGTLLGENLTNFLQTVAPTCAEFLSDCWWRASYRNCCEIFEVQRTEYGFCYSFNSETSDSDHEMYSKELRPRRSNMMGDWSGIRLVVSLNKSSQPPNADKAVEVTVFVGDPKSWPSSGSNSALGTLSSIGVECPSIYATERILQLDKTKLSCKLSGKMEYNQNFCLTMCRRDSAIKQCGCNPLFLMPSGPERACVLDDLLCLARENGIFNNYILEKNAYFGNDTVGMNCSCPPECEGYNYRYQITHTKLRDSIAFNTIFIDVHYESASMLRYRMDIVYTQLDLLVSFGGVFGLFLGGSILSFVELLYHLTIGLIGHIFRSTETSGKTAECSKRAKSQDDQKPSVPTVYRVLPLMDYYVNRRTSFYRY</sequence>
<keyword evidence="11 12" id="KW-0407">Ion channel</keyword>